<dbReference type="InterPro" id="IPR022463">
    <property type="entry name" value="1-PFruKinase"/>
</dbReference>
<dbReference type="InterPro" id="IPR011611">
    <property type="entry name" value="PfkB_dom"/>
</dbReference>
<feature type="domain" description="Carbohydrate kinase PfkB" evidence="7">
    <location>
        <begin position="11"/>
        <end position="291"/>
    </location>
</feature>
<gene>
    <name evidence="8" type="primary">pfkB</name>
    <name evidence="8" type="ORF">ACFQAV_04745</name>
</gene>
<dbReference type="SUPFAM" id="SSF53613">
    <property type="entry name" value="Ribokinase-like"/>
    <property type="match status" value="1"/>
</dbReference>
<keyword evidence="6" id="KW-0423">Lactose metabolism</keyword>
<evidence type="ECO:0000313" key="8">
    <source>
        <dbReference type="EMBL" id="MFC6176133.1"/>
    </source>
</evidence>
<evidence type="ECO:0000259" key="7">
    <source>
        <dbReference type="Pfam" id="PF00294"/>
    </source>
</evidence>
<dbReference type="Proteomes" id="UP001596288">
    <property type="component" value="Unassembled WGS sequence"/>
</dbReference>
<dbReference type="NCBIfam" id="TIGR03168">
    <property type="entry name" value="1-PFK"/>
    <property type="match status" value="1"/>
</dbReference>
<dbReference type="PANTHER" id="PTHR46566">
    <property type="entry name" value="1-PHOSPHOFRUCTOKINASE-RELATED"/>
    <property type="match status" value="1"/>
</dbReference>
<dbReference type="EC" id="2.7.1.144" evidence="6"/>
<evidence type="ECO:0000256" key="5">
    <source>
        <dbReference type="ARBA" id="ARBA00022840"/>
    </source>
</evidence>
<comment type="similarity">
    <text evidence="6">Belongs to the carbohydrate kinase PfkB family. LacC subfamily.</text>
</comment>
<dbReference type="CDD" id="cd01164">
    <property type="entry name" value="FruK_PfkB_like"/>
    <property type="match status" value="1"/>
</dbReference>
<evidence type="ECO:0000313" key="9">
    <source>
        <dbReference type="Proteomes" id="UP001596288"/>
    </source>
</evidence>
<name>A0ABW1RN69_9LACO</name>
<dbReference type="RefSeq" id="WP_137610433.1">
    <property type="nucleotide sequence ID" value="NZ_BJDF01000002.1"/>
</dbReference>
<keyword evidence="3 6" id="KW-0547">Nucleotide-binding</keyword>
<comment type="catalytic activity">
    <reaction evidence="6">
        <text>D-tagatofuranose 6-phosphate + ATP = D-tagatofuranose 1,6-bisphosphate + ADP + H(+)</text>
        <dbReference type="Rhea" id="RHEA:12420"/>
        <dbReference type="ChEBI" id="CHEBI:15378"/>
        <dbReference type="ChEBI" id="CHEBI:30616"/>
        <dbReference type="ChEBI" id="CHEBI:58694"/>
        <dbReference type="ChEBI" id="CHEBI:58695"/>
        <dbReference type="ChEBI" id="CHEBI:456216"/>
        <dbReference type="EC" id="2.7.1.144"/>
    </reaction>
</comment>
<dbReference type="InterPro" id="IPR017583">
    <property type="entry name" value="Tagatose/fructose_Pkinase"/>
</dbReference>
<evidence type="ECO:0000256" key="1">
    <source>
        <dbReference type="ARBA" id="ARBA00005380"/>
    </source>
</evidence>
<dbReference type="Gene3D" id="3.40.1190.20">
    <property type="match status" value="1"/>
</dbReference>
<keyword evidence="9" id="KW-1185">Reference proteome</keyword>
<evidence type="ECO:0000256" key="4">
    <source>
        <dbReference type="ARBA" id="ARBA00022777"/>
    </source>
</evidence>
<sequence>MIYTCTLNPAIDLFIETEHLKPEIVNRTNSYDIQPNGKGVNVSFILNDLGITNTAWGVGGGFTSKFIEDSLQKKGIKTDFTHIEGISRINVFTRVVETDTEFKEVNNGPEVSADKVAEFLQKVTTLTNDDKLVVSGSFSKGIAPEIIVEIAKMAEKQGFDLVIDTSYPEVLKAIDHRPFLIKPNDEELLSWFDQDSTDDVDTLVKYAQKLLEKGAQNILLSLGSKGALFINSEQILFGNAPKIKVVNTACSGDTMLGTFLAGLEQKMSLADNLQRSIAAASSTAASTGLTNFEDVDSLMKQIHISQLEG</sequence>
<evidence type="ECO:0000256" key="3">
    <source>
        <dbReference type="ARBA" id="ARBA00022741"/>
    </source>
</evidence>
<keyword evidence="5 6" id="KW-0067">ATP-binding</keyword>
<evidence type="ECO:0000256" key="6">
    <source>
        <dbReference type="PIRNR" id="PIRNR000535"/>
    </source>
</evidence>
<keyword evidence="2 6" id="KW-0808">Transferase</keyword>
<dbReference type="Pfam" id="PF00294">
    <property type="entry name" value="PfkB"/>
    <property type="match status" value="1"/>
</dbReference>
<comment type="caution">
    <text evidence="8">The sequence shown here is derived from an EMBL/GenBank/DDBJ whole genome shotgun (WGS) entry which is preliminary data.</text>
</comment>
<evidence type="ECO:0000256" key="2">
    <source>
        <dbReference type="ARBA" id="ARBA00022679"/>
    </source>
</evidence>
<dbReference type="PANTHER" id="PTHR46566:SF1">
    <property type="entry name" value="1-PHOSPHOFRUCTOKINASE"/>
    <property type="match status" value="1"/>
</dbReference>
<dbReference type="PIRSF" id="PIRSF000535">
    <property type="entry name" value="1PFK/6PFK/LacC"/>
    <property type="match status" value="1"/>
</dbReference>
<dbReference type="EMBL" id="JBHSSF010000011">
    <property type="protein sequence ID" value="MFC6176133.1"/>
    <property type="molecule type" value="Genomic_DNA"/>
</dbReference>
<dbReference type="NCBIfam" id="TIGR03828">
    <property type="entry name" value="pfkB"/>
    <property type="match status" value="1"/>
</dbReference>
<accession>A0ABW1RN69</accession>
<reference evidence="9" key="1">
    <citation type="journal article" date="2019" name="Int. J. Syst. Evol. Microbiol.">
        <title>The Global Catalogue of Microorganisms (GCM) 10K type strain sequencing project: providing services to taxonomists for standard genome sequencing and annotation.</title>
        <authorList>
            <consortium name="The Broad Institute Genomics Platform"/>
            <consortium name="The Broad Institute Genome Sequencing Center for Infectious Disease"/>
            <person name="Wu L."/>
            <person name="Ma J."/>
        </authorList>
    </citation>
    <scope>NUCLEOTIDE SEQUENCE [LARGE SCALE GENOMIC DNA]</scope>
    <source>
        <strain evidence="9">CCM 8927</strain>
    </source>
</reference>
<protein>
    <recommendedName>
        <fullName evidence="6">Tagatose-6-phosphate kinase</fullName>
        <ecNumber evidence="6">2.7.1.144</ecNumber>
    </recommendedName>
</protein>
<organism evidence="8 9">
    <name type="scientific">Companilactobacillus huachuanensis</name>
    <dbReference type="NCBI Taxonomy" id="2559914"/>
    <lineage>
        <taxon>Bacteria</taxon>
        <taxon>Bacillati</taxon>
        <taxon>Bacillota</taxon>
        <taxon>Bacilli</taxon>
        <taxon>Lactobacillales</taxon>
        <taxon>Lactobacillaceae</taxon>
        <taxon>Companilactobacillus</taxon>
    </lineage>
</organism>
<comment type="similarity">
    <text evidence="1">Belongs to the carbohydrate kinase pfkB family.</text>
</comment>
<comment type="pathway">
    <text evidence="6">Carbohydrate metabolism; D-tagatose 6-phosphate degradation; D-glyceraldehyde 3-phosphate and glycerone phosphate from D-tagatose 6-phosphate: step 1/2.</text>
</comment>
<dbReference type="GO" id="GO:0008662">
    <property type="term" value="F:1-phosphofructokinase activity"/>
    <property type="evidence" value="ECO:0007669"/>
    <property type="project" value="UniProtKB-EC"/>
</dbReference>
<keyword evidence="4" id="KW-0418">Kinase</keyword>
<dbReference type="InterPro" id="IPR029056">
    <property type="entry name" value="Ribokinase-like"/>
</dbReference>
<proteinExistence type="inferred from homology"/>